<evidence type="ECO:0000313" key="3">
    <source>
        <dbReference type="Proteomes" id="UP001152747"/>
    </source>
</evidence>
<name>A0A9P1IYE8_9PELO</name>
<evidence type="ECO:0000256" key="1">
    <source>
        <dbReference type="SAM" id="Phobius"/>
    </source>
</evidence>
<keyword evidence="3" id="KW-1185">Reference proteome</keyword>
<evidence type="ECO:0000313" key="2">
    <source>
        <dbReference type="EMBL" id="CAI5452474.1"/>
    </source>
</evidence>
<dbReference type="PANTHER" id="PTHR22943:SF248">
    <property type="entry name" value="SEVEN TM RECEPTOR"/>
    <property type="match status" value="1"/>
</dbReference>
<reference evidence="2" key="1">
    <citation type="submission" date="2022-11" db="EMBL/GenBank/DDBJ databases">
        <authorList>
            <person name="Kikuchi T."/>
        </authorList>
    </citation>
    <scope>NUCLEOTIDE SEQUENCE</scope>
    <source>
        <strain evidence="2">PS1010</strain>
    </source>
</reference>
<feature type="transmembrane region" description="Helical" evidence="1">
    <location>
        <begin position="92"/>
        <end position="118"/>
    </location>
</feature>
<dbReference type="GO" id="GO:0042048">
    <property type="term" value="P:olfactory behavior"/>
    <property type="evidence" value="ECO:0007669"/>
    <property type="project" value="TreeGrafter"/>
</dbReference>
<dbReference type="GO" id="GO:0005886">
    <property type="term" value="C:plasma membrane"/>
    <property type="evidence" value="ECO:0007669"/>
    <property type="project" value="TreeGrafter"/>
</dbReference>
<dbReference type="Pfam" id="PF10326">
    <property type="entry name" value="7TM_GPCR_Str"/>
    <property type="match status" value="1"/>
</dbReference>
<keyword evidence="1" id="KW-0472">Membrane</keyword>
<dbReference type="InterPro" id="IPR019428">
    <property type="entry name" value="7TM_GPCR_serpentine_rcpt_Str"/>
</dbReference>
<proteinExistence type="predicted"/>
<dbReference type="SUPFAM" id="SSF81321">
    <property type="entry name" value="Family A G protein-coupled receptor-like"/>
    <property type="match status" value="1"/>
</dbReference>
<gene>
    <name evidence="2" type="ORF">CAMP_LOCUS15111</name>
</gene>
<evidence type="ECO:0008006" key="4">
    <source>
        <dbReference type="Google" id="ProtNLM"/>
    </source>
</evidence>
<dbReference type="AlphaFoldDB" id="A0A9P1IYE8"/>
<sequence length="174" mass="20100">MNDALRSEVLLTFDWKIENITYVGPYIYQKKIDGTYETDFNAVIMIMVLFLIIFSSILTMLISGIKCFYRINKLINVRDMQSVYNNKLQSQLFYALITQTMIPVILMHFPVTVLFISVLVDLNLGTLSDIIRITITLFPALDPIPTMFIIKSYRIAIKSMIKVVFVRPKNTSIN</sequence>
<keyword evidence="1" id="KW-1133">Transmembrane helix</keyword>
<accession>A0A9P1IYE8</accession>
<dbReference type="GO" id="GO:0038022">
    <property type="term" value="F:G protein-coupled olfactory receptor activity"/>
    <property type="evidence" value="ECO:0007669"/>
    <property type="project" value="TreeGrafter"/>
</dbReference>
<comment type="caution">
    <text evidence="2">The sequence shown here is derived from an EMBL/GenBank/DDBJ whole genome shotgun (WGS) entry which is preliminary data.</text>
</comment>
<dbReference type="OrthoDB" id="5846652at2759"/>
<protein>
    <recommendedName>
        <fullName evidence="4">7TM GPCR serpentine receptor class x (Srx) domain-containing protein</fullName>
    </recommendedName>
</protein>
<keyword evidence="1" id="KW-0812">Transmembrane</keyword>
<feature type="transmembrane region" description="Helical" evidence="1">
    <location>
        <begin position="130"/>
        <end position="150"/>
    </location>
</feature>
<dbReference type="Proteomes" id="UP001152747">
    <property type="component" value="Unassembled WGS sequence"/>
</dbReference>
<dbReference type="EMBL" id="CANHGI010000005">
    <property type="protein sequence ID" value="CAI5452474.1"/>
    <property type="molecule type" value="Genomic_DNA"/>
</dbReference>
<dbReference type="PANTHER" id="PTHR22943">
    <property type="entry name" value="7-TRANSMEMBRANE DOMAIN RECEPTOR C.ELEGANS"/>
    <property type="match status" value="1"/>
</dbReference>
<organism evidence="2 3">
    <name type="scientific">Caenorhabditis angaria</name>
    <dbReference type="NCBI Taxonomy" id="860376"/>
    <lineage>
        <taxon>Eukaryota</taxon>
        <taxon>Metazoa</taxon>
        <taxon>Ecdysozoa</taxon>
        <taxon>Nematoda</taxon>
        <taxon>Chromadorea</taxon>
        <taxon>Rhabditida</taxon>
        <taxon>Rhabditina</taxon>
        <taxon>Rhabditomorpha</taxon>
        <taxon>Rhabditoidea</taxon>
        <taxon>Rhabditidae</taxon>
        <taxon>Peloderinae</taxon>
        <taxon>Caenorhabditis</taxon>
    </lineage>
</organism>
<feature type="transmembrane region" description="Helical" evidence="1">
    <location>
        <begin position="43"/>
        <end position="71"/>
    </location>
</feature>